<gene>
    <name evidence="2" type="ORF">DERYTH_LOCUS15387</name>
</gene>
<dbReference type="OrthoDB" id="2414008at2759"/>
<keyword evidence="3" id="KW-1185">Reference proteome</keyword>
<evidence type="ECO:0000256" key="1">
    <source>
        <dbReference type="SAM" id="Phobius"/>
    </source>
</evidence>
<keyword evidence="1" id="KW-1133">Transmembrane helix</keyword>
<reference evidence="2" key="1">
    <citation type="submission" date="2021-06" db="EMBL/GenBank/DDBJ databases">
        <authorList>
            <person name="Kallberg Y."/>
            <person name="Tangrot J."/>
            <person name="Rosling A."/>
        </authorList>
    </citation>
    <scope>NUCLEOTIDE SEQUENCE</scope>
    <source>
        <strain evidence="2">MA453B</strain>
    </source>
</reference>
<evidence type="ECO:0000313" key="2">
    <source>
        <dbReference type="EMBL" id="CAG8734060.1"/>
    </source>
</evidence>
<accession>A0A9N9IGM8</accession>
<protein>
    <submittedName>
        <fullName evidence="2">10609_t:CDS:1</fullName>
    </submittedName>
</protein>
<evidence type="ECO:0000313" key="3">
    <source>
        <dbReference type="Proteomes" id="UP000789405"/>
    </source>
</evidence>
<dbReference type="EMBL" id="CAJVPY010012429">
    <property type="protein sequence ID" value="CAG8734060.1"/>
    <property type="molecule type" value="Genomic_DNA"/>
</dbReference>
<organism evidence="2 3">
    <name type="scientific">Dentiscutata erythropus</name>
    <dbReference type="NCBI Taxonomy" id="1348616"/>
    <lineage>
        <taxon>Eukaryota</taxon>
        <taxon>Fungi</taxon>
        <taxon>Fungi incertae sedis</taxon>
        <taxon>Mucoromycota</taxon>
        <taxon>Glomeromycotina</taxon>
        <taxon>Glomeromycetes</taxon>
        <taxon>Diversisporales</taxon>
        <taxon>Gigasporaceae</taxon>
        <taxon>Dentiscutata</taxon>
    </lineage>
</organism>
<dbReference type="AlphaFoldDB" id="A0A9N9IGM8"/>
<dbReference type="Proteomes" id="UP000789405">
    <property type="component" value="Unassembled WGS sequence"/>
</dbReference>
<keyword evidence="1" id="KW-0812">Transmembrane</keyword>
<keyword evidence="1" id="KW-0472">Membrane</keyword>
<proteinExistence type="predicted"/>
<sequence length="99" mass="10773">MMKINCTSSYNLKKDEQIIRASSINQKYSDSTSLASLMKKSLTCPSGTYACTDSDSRCCPEGSTCLPNFHCSSSKGDINKILTLGLAFTLLFSICLILI</sequence>
<comment type="caution">
    <text evidence="2">The sequence shown here is derived from an EMBL/GenBank/DDBJ whole genome shotgun (WGS) entry which is preliminary data.</text>
</comment>
<feature type="transmembrane region" description="Helical" evidence="1">
    <location>
        <begin position="81"/>
        <end position="98"/>
    </location>
</feature>
<name>A0A9N9IGM8_9GLOM</name>